<gene>
    <name evidence="2" type="ORF">PQR66_30775</name>
</gene>
<sequence>MNIRICSGISGLLGLAAAALAVSAAPAYGEAKEAHAVPFVEVVKAAVPGPDWQRKICQLASVSCGATETPGDSSNAPSLYRVKDEAPDIYYAILPGPQLLKVRFASATGWKVLEHWNFSDYQPTDREDGDGDRPPLEIYPALYPLGGERFAVAVLAGWSESYSGGGGSWENADFVELQSNGRHASTPRVAKLPFSCEKSIRACFSERDYKHSPHCSEDFAGSLRLGFVPGANPGKLDWIATWKETHWPGLKPQSKTEHTSVSVTLPAGQDPAAAGAALRDKVTFCEPNN</sequence>
<dbReference type="EMBL" id="JAQQFN010000028">
    <property type="protein sequence ID" value="MFL9887453.1"/>
    <property type="molecule type" value="Genomic_DNA"/>
</dbReference>
<keyword evidence="1" id="KW-0732">Signal</keyword>
<reference evidence="2 3" key="1">
    <citation type="journal article" date="2024" name="Chem. Sci.">
        <title>Discovery of megapolipeptins by genome mining of a Burkholderiales bacteria collection.</title>
        <authorList>
            <person name="Paulo B.S."/>
            <person name="Recchia M.J.J."/>
            <person name="Lee S."/>
            <person name="Fergusson C.H."/>
            <person name="Romanowski S.B."/>
            <person name="Hernandez A."/>
            <person name="Krull N."/>
            <person name="Liu D.Y."/>
            <person name="Cavanagh H."/>
            <person name="Bos A."/>
            <person name="Gray C.A."/>
            <person name="Murphy B.T."/>
            <person name="Linington R.G."/>
            <person name="Eustaquio A.S."/>
        </authorList>
    </citation>
    <scope>NUCLEOTIDE SEQUENCE [LARGE SCALE GENOMIC DNA]</scope>
    <source>
        <strain evidence="2 3">RL16-012-BIC-B</strain>
    </source>
</reference>
<accession>A0ABW8ZXD6</accession>
<evidence type="ECO:0000313" key="2">
    <source>
        <dbReference type="EMBL" id="MFL9887453.1"/>
    </source>
</evidence>
<evidence type="ECO:0000313" key="3">
    <source>
        <dbReference type="Proteomes" id="UP001629249"/>
    </source>
</evidence>
<comment type="caution">
    <text evidence="2">The sequence shown here is derived from an EMBL/GenBank/DDBJ whole genome shotgun (WGS) entry which is preliminary data.</text>
</comment>
<dbReference type="RefSeq" id="WP_153141667.1">
    <property type="nucleotide sequence ID" value="NZ_JAQQFH010000030.1"/>
</dbReference>
<proteinExistence type="predicted"/>
<feature type="signal peptide" evidence="1">
    <location>
        <begin position="1"/>
        <end position="24"/>
    </location>
</feature>
<name>A0ABW8ZXD6_9BURK</name>
<keyword evidence="3" id="KW-1185">Reference proteome</keyword>
<evidence type="ECO:0008006" key="4">
    <source>
        <dbReference type="Google" id="ProtNLM"/>
    </source>
</evidence>
<protein>
    <recommendedName>
        <fullName evidence="4">Secreted protein</fullName>
    </recommendedName>
</protein>
<dbReference type="Proteomes" id="UP001629249">
    <property type="component" value="Unassembled WGS sequence"/>
</dbReference>
<evidence type="ECO:0000256" key="1">
    <source>
        <dbReference type="SAM" id="SignalP"/>
    </source>
</evidence>
<organism evidence="2 3">
    <name type="scientific">Paraburkholderia agricolaris</name>
    <dbReference type="NCBI Taxonomy" id="2152888"/>
    <lineage>
        <taxon>Bacteria</taxon>
        <taxon>Pseudomonadati</taxon>
        <taxon>Pseudomonadota</taxon>
        <taxon>Betaproteobacteria</taxon>
        <taxon>Burkholderiales</taxon>
        <taxon>Burkholderiaceae</taxon>
        <taxon>Paraburkholderia</taxon>
    </lineage>
</organism>
<feature type="chain" id="PRO_5046049217" description="Secreted protein" evidence="1">
    <location>
        <begin position="25"/>
        <end position="289"/>
    </location>
</feature>